<accession>A0A7M7MCU6</accession>
<organism evidence="2 3">
    <name type="scientific">Varroa destructor</name>
    <name type="common">Honeybee mite</name>
    <dbReference type="NCBI Taxonomy" id="109461"/>
    <lineage>
        <taxon>Eukaryota</taxon>
        <taxon>Metazoa</taxon>
        <taxon>Ecdysozoa</taxon>
        <taxon>Arthropoda</taxon>
        <taxon>Chelicerata</taxon>
        <taxon>Arachnida</taxon>
        <taxon>Acari</taxon>
        <taxon>Parasitiformes</taxon>
        <taxon>Mesostigmata</taxon>
        <taxon>Gamasina</taxon>
        <taxon>Dermanyssoidea</taxon>
        <taxon>Varroidae</taxon>
        <taxon>Varroa</taxon>
    </lineage>
</organism>
<sequence>MAEEQSCIESCLPEKINLLSCTSLIPDALTANISTIETYAERSRGVILKDRCGVIRHPDMTMLYGVDRFIVTATHHTDRVVFFIYEQEDDASFKTDAPLPPYPKYPIISEKNTAEIHFREDSRARISLFYRILNIGDFGNAESLRRLLCRGREGRCQPRSRQRSTDIHYLLLTFPTDFMGEHDNTVLHYIRLKHDSQTLAILDIDPKRIRIGDGDELHISRCTHNSSGYFQDEEIFSIISTNDEEKRPKEQRTIRFYGDEMWDLCVRFIGRINRFSKSEWILPTQLVRLDVCDGTSDTIIVPRRPDPRAYLLQWHENKEIVSTTSKFYCRIDVMNISSSEGDWFQLGTSNDLNTKSNTISLSGTMGPENQQTIWLKGTTMTILVTQRLKWNSQAFTPNASEETDYCSITSQLETQEQAVNITCTQKGEKVHIEPAKEFWKEAAVFCVTVDYAYLHDECVAGEQYNRNSLQPVERWTDVKRCLQDVFFIRASNKSSIARLESPLQVRFPDDNPVVFYNDDVIKVRLLIAVIDHPSRVDGTALVNKSFIVDILEQLNDEDFRSVCNIRNVSKLPFKLTDCSNDIPLLRNLLFYVLMIMSFSILFLVVWKYQVNSDLKRRKRKPSEVAPKNVNTGQYMINKGFVSTENVRTSADVAPQSGGTTLLAVPSSQTGTCRLPLEVPGGLGTESRKNHFKIEAVRSVENYKKTSPAR</sequence>
<dbReference type="Proteomes" id="UP000594260">
    <property type="component" value="Unplaced"/>
</dbReference>
<name>A0A7M7MCU6_VARDE</name>
<dbReference type="EnsemblMetazoa" id="XM_022796966">
    <property type="protein sequence ID" value="XP_022652701"/>
    <property type="gene ID" value="LOC111246790"/>
</dbReference>
<evidence type="ECO:0000313" key="2">
    <source>
        <dbReference type="EnsemblMetazoa" id="XP_022652701"/>
    </source>
</evidence>
<keyword evidence="1" id="KW-0812">Transmembrane</keyword>
<feature type="transmembrane region" description="Helical" evidence="1">
    <location>
        <begin position="588"/>
        <end position="610"/>
    </location>
</feature>
<reference evidence="2" key="1">
    <citation type="submission" date="2021-01" db="UniProtKB">
        <authorList>
            <consortium name="EnsemblMetazoa"/>
        </authorList>
    </citation>
    <scope>IDENTIFICATION</scope>
</reference>
<evidence type="ECO:0000256" key="1">
    <source>
        <dbReference type="SAM" id="Phobius"/>
    </source>
</evidence>
<keyword evidence="1" id="KW-0472">Membrane</keyword>
<dbReference type="AlphaFoldDB" id="A0A7M7MCU6"/>
<keyword evidence="3" id="KW-1185">Reference proteome</keyword>
<protein>
    <submittedName>
        <fullName evidence="2">Uncharacterized protein</fullName>
    </submittedName>
</protein>
<proteinExistence type="predicted"/>
<keyword evidence="1" id="KW-1133">Transmembrane helix</keyword>
<dbReference type="RefSeq" id="XP_022652701.1">
    <property type="nucleotide sequence ID" value="XM_022796966.1"/>
</dbReference>
<dbReference type="GeneID" id="111246790"/>
<evidence type="ECO:0000313" key="3">
    <source>
        <dbReference type="Proteomes" id="UP000594260"/>
    </source>
</evidence>